<dbReference type="GO" id="GO:0003961">
    <property type="term" value="F:O-acetylhomoserine aminocarboxypropyltransferase activity"/>
    <property type="evidence" value="ECO:0007669"/>
    <property type="project" value="TreeGrafter"/>
</dbReference>
<dbReference type="EMBL" id="BARV01007647">
    <property type="protein sequence ID" value="GAI10817.1"/>
    <property type="molecule type" value="Genomic_DNA"/>
</dbReference>
<dbReference type="SUPFAM" id="SSF53383">
    <property type="entry name" value="PLP-dependent transferases"/>
    <property type="match status" value="1"/>
</dbReference>
<dbReference type="PANTHER" id="PTHR43797">
    <property type="entry name" value="HOMOCYSTEINE/CYSTEINE SYNTHASE"/>
    <property type="match status" value="1"/>
</dbReference>
<evidence type="ECO:0000256" key="2">
    <source>
        <dbReference type="ARBA" id="ARBA00022679"/>
    </source>
</evidence>
<keyword evidence="2" id="KW-0808">Transferase</keyword>
<accession>X1KUQ2</accession>
<dbReference type="Gene3D" id="3.40.640.10">
    <property type="entry name" value="Type I PLP-dependent aspartate aminotransferase-like (Major domain)"/>
    <property type="match status" value="1"/>
</dbReference>
<dbReference type="GO" id="GO:0030170">
    <property type="term" value="F:pyridoxal phosphate binding"/>
    <property type="evidence" value="ECO:0007669"/>
    <property type="project" value="InterPro"/>
</dbReference>
<dbReference type="AlphaFoldDB" id="X1KUQ2"/>
<feature type="non-terminal residue" evidence="4">
    <location>
        <position position="1"/>
    </location>
</feature>
<comment type="cofactor">
    <cofactor evidence="1">
        <name>pyridoxal 5'-phosphate</name>
        <dbReference type="ChEBI" id="CHEBI:597326"/>
    </cofactor>
</comment>
<dbReference type="GO" id="GO:0004124">
    <property type="term" value="F:cysteine synthase activity"/>
    <property type="evidence" value="ECO:0007669"/>
    <property type="project" value="TreeGrafter"/>
</dbReference>
<name>X1KUQ2_9ZZZZ</name>
<reference evidence="4" key="1">
    <citation type="journal article" date="2014" name="Front. Microbiol.">
        <title>High frequency of phylogenetically diverse reductive dehalogenase-homologous genes in deep subseafloor sedimentary metagenomes.</title>
        <authorList>
            <person name="Kawai M."/>
            <person name="Futagami T."/>
            <person name="Toyoda A."/>
            <person name="Takaki Y."/>
            <person name="Nishi S."/>
            <person name="Hori S."/>
            <person name="Arai W."/>
            <person name="Tsubouchi T."/>
            <person name="Morono Y."/>
            <person name="Uchiyama I."/>
            <person name="Ito T."/>
            <person name="Fujiyama A."/>
            <person name="Inagaki F."/>
            <person name="Takami H."/>
        </authorList>
    </citation>
    <scope>NUCLEOTIDE SEQUENCE</scope>
    <source>
        <strain evidence="4">Expedition CK06-06</strain>
    </source>
</reference>
<proteinExistence type="predicted"/>
<protein>
    <submittedName>
        <fullName evidence="4">Uncharacterized protein</fullName>
    </submittedName>
</protein>
<dbReference type="InterPro" id="IPR015421">
    <property type="entry name" value="PyrdxlP-dep_Trfase_major"/>
</dbReference>
<comment type="caution">
    <text evidence="4">The sequence shown here is derived from an EMBL/GenBank/DDBJ whole genome shotgun (WGS) entry which is preliminary data.</text>
</comment>
<organism evidence="4">
    <name type="scientific">marine sediment metagenome</name>
    <dbReference type="NCBI Taxonomy" id="412755"/>
    <lineage>
        <taxon>unclassified sequences</taxon>
        <taxon>metagenomes</taxon>
        <taxon>ecological metagenomes</taxon>
    </lineage>
</organism>
<gene>
    <name evidence="4" type="ORF">S06H3_15532</name>
</gene>
<dbReference type="InterPro" id="IPR000277">
    <property type="entry name" value="Cys/Met-Metab_PyrdxlP-dep_enz"/>
</dbReference>
<dbReference type="GO" id="GO:0006535">
    <property type="term" value="P:cysteine biosynthetic process from serine"/>
    <property type="evidence" value="ECO:0007669"/>
    <property type="project" value="TreeGrafter"/>
</dbReference>
<dbReference type="InterPro" id="IPR054542">
    <property type="entry name" value="Cys_met_metab_PP"/>
</dbReference>
<dbReference type="InterPro" id="IPR015424">
    <property type="entry name" value="PyrdxlP-dep_Trfase"/>
</dbReference>
<evidence type="ECO:0000256" key="3">
    <source>
        <dbReference type="ARBA" id="ARBA00022898"/>
    </source>
</evidence>
<keyword evidence="3" id="KW-0663">Pyridoxal phosphate</keyword>
<dbReference type="Pfam" id="PF01053">
    <property type="entry name" value="Cys_Met_Meta_PP"/>
    <property type="match status" value="1"/>
</dbReference>
<dbReference type="GO" id="GO:0005737">
    <property type="term" value="C:cytoplasm"/>
    <property type="evidence" value="ECO:0007669"/>
    <property type="project" value="TreeGrafter"/>
</dbReference>
<evidence type="ECO:0000256" key="1">
    <source>
        <dbReference type="ARBA" id="ARBA00001933"/>
    </source>
</evidence>
<dbReference type="PROSITE" id="PS00868">
    <property type="entry name" value="CYS_MET_METAB_PP"/>
    <property type="match status" value="1"/>
</dbReference>
<sequence length="106" mass="11634">PILFKPINYGIDIVVHSCTKFIGGHGTCIGGAIVDSGKFDWTNGRYPEMTEPDPSYHGVKYVGGRIHQSRIDIAKLFESEQVRRVVGVFEYITGCLINGHGPAQSI</sequence>
<dbReference type="InterPro" id="IPR006235">
    <property type="entry name" value="OAc-hSer/O-AcSer_sulfhydrylase"/>
</dbReference>
<dbReference type="PANTHER" id="PTHR43797:SF2">
    <property type="entry name" value="HOMOCYSTEINE_CYSTEINE SYNTHASE"/>
    <property type="match status" value="1"/>
</dbReference>
<evidence type="ECO:0000313" key="4">
    <source>
        <dbReference type="EMBL" id="GAI10817.1"/>
    </source>
</evidence>
<dbReference type="GO" id="GO:0071269">
    <property type="term" value="P:L-homocysteine biosynthetic process"/>
    <property type="evidence" value="ECO:0007669"/>
    <property type="project" value="TreeGrafter"/>
</dbReference>
<dbReference type="GO" id="GO:0019346">
    <property type="term" value="P:transsulfuration"/>
    <property type="evidence" value="ECO:0007669"/>
    <property type="project" value="InterPro"/>
</dbReference>